<protein>
    <submittedName>
        <fullName evidence="2">Uncharacterized protein</fullName>
    </submittedName>
</protein>
<keyword evidence="3" id="KW-1185">Reference proteome</keyword>
<reference evidence="2" key="3">
    <citation type="submission" date="2015-04" db="UniProtKB">
        <authorList>
            <consortium name="EnsemblPlants"/>
        </authorList>
    </citation>
    <scope>IDENTIFICATION</scope>
</reference>
<dbReference type="Proteomes" id="UP000032180">
    <property type="component" value="Chromosome 7"/>
</dbReference>
<feature type="region of interest" description="Disordered" evidence="1">
    <location>
        <begin position="1"/>
        <end position="44"/>
    </location>
</feature>
<dbReference type="EnsemblPlants" id="LPERR07G17450.2">
    <property type="protein sequence ID" value="LPERR07G17450.2"/>
    <property type="gene ID" value="LPERR07G17450"/>
</dbReference>
<proteinExistence type="predicted"/>
<evidence type="ECO:0000313" key="3">
    <source>
        <dbReference type="Proteomes" id="UP000032180"/>
    </source>
</evidence>
<dbReference type="HOGENOM" id="CLU_1706834_0_0_1"/>
<sequence>MKLQKFRVGSQRRRRRRRGEAVSERAGEEEEEGERRRGRSSRGGSRLWWWGSEDVSGEGGRGEIGENFGWARVFLHGARARRPRFIVRHDGCDEGGVGPTVRAMFKRMWGQVEKAISSVLSSKPTPLGHSSADLFFLCKEKVYSLDRIGSYRIIMN</sequence>
<evidence type="ECO:0000313" key="2">
    <source>
        <dbReference type="EnsemblPlants" id="LPERR07G17450.2"/>
    </source>
</evidence>
<evidence type="ECO:0000256" key="1">
    <source>
        <dbReference type="SAM" id="MobiDB-lite"/>
    </source>
</evidence>
<organism evidence="2 3">
    <name type="scientific">Leersia perrieri</name>
    <dbReference type="NCBI Taxonomy" id="77586"/>
    <lineage>
        <taxon>Eukaryota</taxon>
        <taxon>Viridiplantae</taxon>
        <taxon>Streptophyta</taxon>
        <taxon>Embryophyta</taxon>
        <taxon>Tracheophyta</taxon>
        <taxon>Spermatophyta</taxon>
        <taxon>Magnoliopsida</taxon>
        <taxon>Liliopsida</taxon>
        <taxon>Poales</taxon>
        <taxon>Poaceae</taxon>
        <taxon>BOP clade</taxon>
        <taxon>Oryzoideae</taxon>
        <taxon>Oryzeae</taxon>
        <taxon>Oryzinae</taxon>
        <taxon>Leersia</taxon>
    </lineage>
</organism>
<reference evidence="2 3" key="1">
    <citation type="submission" date="2012-08" db="EMBL/GenBank/DDBJ databases">
        <title>Oryza genome evolution.</title>
        <authorList>
            <person name="Wing R.A."/>
        </authorList>
    </citation>
    <scope>NUCLEOTIDE SEQUENCE</scope>
</reference>
<name>A0A0D9X0U9_9ORYZ</name>
<reference evidence="3" key="2">
    <citation type="submission" date="2013-12" db="EMBL/GenBank/DDBJ databases">
        <authorList>
            <person name="Yu Y."/>
            <person name="Lee S."/>
            <person name="de Baynast K."/>
            <person name="Wissotski M."/>
            <person name="Liu L."/>
            <person name="Talag J."/>
            <person name="Goicoechea J."/>
            <person name="Angelova A."/>
            <person name="Jetty R."/>
            <person name="Kudrna D."/>
            <person name="Golser W."/>
            <person name="Rivera L."/>
            <person name="Zhang J."/>
            <person name="Wing R."/>
        </authorList>
    </citation>
    <scope>NUCLEOTIDE SEQUENCE</scope>
</reference>
<dbReference type="AlphaFoldDB" id="A0A0D9X0U9"/>
<dbReference type="Gramene" id="LPERR07G17450.2">
    <property type="protein sequence ID" value="LPERR07G17450.2"/>
    <property type="gene ID" value="LPERR07G17450"/>
</dbReference>
<accession>A0A0D9X0U9</accession>